<dbReference type="InterPro" id="IPR030846">
    <property type="entry name" value="DnaG_bac"/>
</dbReference>
<evidence type="ECO:0000256" key="3">
    <source>
        <dbReference type="ARBA" id="ARBA00022679"/>
    </source>
</evidence>
<comment type="domain">
    <text evidence="12">Contains an N-terminal zinc-binding domain, a central core domain that contains the primase activity, and a C-terminal DnaB-binding domain.</text>
</comment>
<feature type="compositionally biased region" description="Low complexity" evidence="13">
    <location>
        <begin position="1637"/>
        <end position="1655"/>
    </location>
</feature>
<name>A0A948TF97_9GAMM</name>
<feature type="compositionally biased region" description="Low complexity" evidence="13">
    <location>
        <begin position="500"/>
        <end position="532"/>
    </location>
</feature>
<dbReference type="InterPro" id="IPR006171">
    <property type="entry name" value="TOPRIM_dom"/>
</dbReference>
<dbReference type="NCBIfam" id="TIGR01391">
    <property type="entry name" value="dnaG"/>
    <property type="match status" value="1"/>
</dbReference>
<feature type="compositionally biased region" description="Low complexity" evidence="13">
    <location>
        <begin position="909"/>
        <end position="949"/>
    </location>
</feature>
<dbReference type="SUPFAM" id="SSF57783">
    <property type="entry name" value="Zinc beta-ribbon"/>
    <property type="match status" value="1"/>
</dbReference>
<dbReference type="EC" id="2.7.7.101" evidence="12"/>
<comment type="subunit">
    <text evidence="12">Monomer. Interacts with DnaB.</text>
</comment>
<evidence type="ECO:0000256" key="12">
    <source>
        <dbReference type="HAMAP-Rule" id="MF_00974"/>
    </source>
</evidence>
<feature type="compositionally biased region" description="Gly residues" evidence="13">
    <location>
        <begin position="842"/>
        <end position="856"/>
    </location>
</feature>
<dbReference type="EMBL" id="JAHLFE010000044">
    <property type="protein sequence ID" value="MBU3843698.1"/>
    <property type="molecule type" value="Genomic_DNA"/>
</dbReference>
<evidence type="ECO:0000256" key="8">
    <source>
        <dbReference type="ARBA" id="ARBA00022833"/>
    </source>
</evidence>
<feature type="region of interest" description="Disordered" evidence="13">
    <location>
        <begin position="1562"/>
        <end position="1666"/>
    </location>
</feature>
<feature type="zinc finger region" description="CHC2-type" evidence="12">
    <location>
        <begin position="40"/>
        <end position="64"/>
    </location>
</feature>
<dbReference type="FunFam" id="3.40.1360.10:FF:000002">
    <property type="entry name" value="DNA primase"/>
    <property type="match status" value="1"/>
</dbReference>
<dbReference type="InterPro" id="IPR034151">
    <property type="entry name" value="TOPRIM_DnaG_bac"/>
</dbReference>
<dbReference type="InterPro" id="IPR013264">
    <property type="entry name" value="DNAG_N"/>
</dbReference>
<dbReference type="SMART" id="SM00400">
    <property type="entry name" value="ZnF_CHCC"/>
    <property type="match status" value="1"/>
</dbReference>
<evidence type="ECO:0000256" key="2">
    <source>
        <dbReference type="ARBA" id="ARBA00022515"/>
    </source>
</evidence>
<evidence type="ECO:0000256" key="4">
    <source>
        <dbReference type="ARBA" id="ARBA00022695"/>
    </source>
</evidence>
<feature type="region of interest" description="Disordered" evidence="13">
    <location>
        <begin position="1986"/>
        <end position="2067"/>
    </location>
</feature>
<feature type="compositionally biased region" description="Low complexity" evidence="13">
    <location>
        <begin position="1926"/>
        <end position="1941"/>
    </location>
</feature>
<dbReference type="GO" id="GO:0000428">
    <property type="term" value="C:DNA-directed RNA polymerase complex"/>
    <property type="evidence" value="ECO:0007669"/>
    <property type="project" value="UniProtKB-KW"/>
</dbReference>
<feature type="compositionally biased region" description="Basic and acidic residues" evidence="13">
    <location>
        <begin position="2130"/>
        <end position="2169"/>
    </location>
</feature>
<feature type="compositionally biased region" description="Low complexity" evidence="13">
    <location>
        <begin position="767"/>
        <end position="797"/>
    </location>
</feature>
<dbReference type="GO" id="GO:0005737">
    <property type="term" value="C:cytoplasm"/>
    <property type="evidence" value="ECO:0007669"/>
    <property type="project" value="TreeGrafter"/>
</dbReference>
<feature type="compositionally biased region" description="Polar residues" evidence="13">
    <location>
        <begin position="1951"/>
        <end position="1963"/>
    </location>
</feature>
<feature type="region of interest" description="Disordered" evidence="13">
    <location>
        <begin position="443"/>
        <end position="586"/>
    </location>
</feature>
<feature type="compositionally biased region" description="Polar residues" evidence="13">
    <location>
        <begin position="1822"/>
        <end position="1847"/>
    </location>
</feature>
<dbReference type="Gene3D" id="3.90.980.10">
    <property type="entry name" value="DNA primase, catalytic core, N-terminal domain"/>
    <property type="match status" value="1"/>
</dbReference>
<comment type="caution">
    <text evidence="15">The sequence shown here is derived from an EMBL/GenBank/DDBJ whole genome shotgun (WGS) entry which is preliminary data.</text>
</comment>
<feature type="compositionally biased region" description="Acidic residues" evidence="13">
    <location>
        <begin position="2118"/>
        <end position="2129"/>
    </location>
</feature>
<sequence>MPYISKDFIRQQLMPRVDIVQLVRQYVTLTRSGQNYTGKCPFHNDKSPSLVVSPSRQNFHCFGCNAHGSAIDFIELYKHVDFVEAVEELARFAGLDVVYGALTPEAQRRAEKSRHYYSFMERATRFFVEQLPKNQAASDYFSNVRQLSQTAIAEARLGYAPDSNDYLKDLCPNDFDRQLALDLGIMRVKENERGTYNFPFFRNRVIFPIRDTRGRVIAFGARKLDDAVEGPKYLNSPESMIFKKRREVFGLYECLQATRNKPKSILVVEGYMDVISLREAGFPAVVATLGTALTADHINLLFRYTDDVVCCFDGDEAGMRASWRALKTVAPVLQDNKSVRFMTMPPSHDPDTLVRDGGLAALNRLLEEETFTFEESLIAHYALNSDLTMPDQRTRFVTNVVRAAKALDHVPMVKHNIFELLGLYGNVSMDLIAEKLEKETADPEFMGQEWGKRDRYGHSQSNGNGRNQFSQQPQQQQQAGQAPFDGGNALSHSQGFGFNGRPVQQQQQLPQQLPQPQGQGQRQSSGQGQQVQNLRPPAMSEDPVYEADEVIPPDLAPQMPRGGYKGSRLDQQQNGYNHGNHGYGGYRNDNRNQNYGRNAGYGHKQNYNRGQNNGYGQNYGAGQNYNRGSYQGYGRRDGYGHGQSQGGAYEQQDAQWEQQFNSTLQEGMNGSALGKGYFTTNSEGDISVFATVVERATHVVNAQAPTPAQIQQQQVLAQNGQAAPEMTPLMAPIMAEQQMHQPQQQSQITPHMAQGAPYMAQAQESNQAQMARMQGQGAMNNGMQGTPQQYQQPYQGQQSYQGQQGYYGSQMYGQQPHQGQQGYYGGQPYGQQPYVGQQAYGGQQGFPQRGGNGYGAPQGYYQQQQPQPYMGPQGQMYQQGGMSAQGQQYMQQGQSYRQGGMGMNAGMNPQSQPFMQQQQMPQQMQQQQMPQQMQQQMQQQQRQSAPQQQAGAQRMGNGPQRGNPIASTTVVNVPAAGGEISLEQLQERANFEMQARRQNTPGADYMQLGPDGSPMSRHDSLGDGDDSAGEYYVGGRGPGSASGTVPALREGKVVLQTPDVIGSVVVGEEIEAIKLASSPLTAEELEHYTTVVGYEFFKEDIQRAEYRLLQFILQQPGIVTEQYEELRLDDFLFFAHDFFMREYPCIERVLHFIKARRRHGGTNCADLIEEYRGTVFEPLFTVLSREPYYRTLNIFEEPDVSVRREELAQLINAALDTLVSEHQMIMLRQQEDQVDGNLISLLTKVKNLKLDDLKDDRFMDSFHKLQVQGDEKYQHKRALLTAPVVRGKAKEEAVSKEQATTQEVAASEAIAAEVATATEAATADKQSMSPEAAESTAVSSEVAVTEAVSNDGQSITPEVSEAIAETAQPESVAAAAHVTDITDQVASATTESDSESAESKEVTTSSETATTNEQTAASNASEDIAEPVQQEYVASEASAVDVVEHAAPDANESTSEPAGSLEAAIATEADTTGEQSTTSEVSEATAETAHTEYVAAEAQTTAATDQATPETSESTSEPAVSSEAAISTEADTTGEQSATPEVSEAIAVTAQPEFVAAEAMVADTTEADTTGEQSVTPEVSEAIAEITQPESVDAEAPAADAMEQAKPESVDTEAHATDITDQASSATTESDSEYAEAQDVTTSSDTATTDEQSATPEVSDATAEIAQLGSVAAEAMVADTTEKAAAESSEITSEPAVSSEKATSTEAAITDKQTAALDASEDIAEPVQPESMDPEAHATDITDQASSDTLESDSESDESQEVTTSSETVTTDKQIVVPEESDAVAEPAQPESVFSEAQSTDATEQAAPETAESMSEPAVSSEEATSTEADTPNEQSTTSEVSVATAETAQPEYVAAVAHVTDITDQVAPATTEIDSESAETQDVITSSDTATNDEQSATPEVSDATAEIAQPESVAAEAMVADTTENAAAATEQAASDTAEITSEPAVSPETATSSVVNTTEVQPAASATLDVVAETAKAESVSAAVKAADTADQSTSEATANATAQAVSLDTATATTSATAEHHAGADAVSNETATTTKKGRGKKKKAELVEEEFNDDPMSLLQPEIAPKIRDKEAERVAAAKALDSIVVPEAFAQDHEPDMAQVGLFGEIEKTEPEPESQELSEEEATAEKPKKTKGKKDDKSDKAIKKGAKDAKGSNAKKKEKDPEEMTEAELVNEFGLLLDID</sequence>
<feature type="region of interest" description="Disordered" evidence="13">
    <location>
        <begin position="606"/>
        <end position="650"/>
    </location>
</feature>
<feature type="compositionally biased region" description="Polar residues" evidence="13">
    <location>
        <begin position="1567"/>
        <end position="1577"/>
    </location>
</feature>
<feature type="compositionally biased region" description="Low complexity" evidence="13">
    <location>
        <begin position="857"/>
        <end position="898"/>
    </location>
</feature>
<feature type="region of interest" description="Disordered" evidence="13">
    <location>
        <begin position="2110"/>
        <end position="2187"/>
    </location>
</feature>
<dbReference type="Gene3D" id="3.90.580.10">
    <property type="entry name" value="Zinc finger, CHC2-type domain"/>
    <property type="match status" value="1"/>
</dbReference>
<keyword evidence="10 12" id="KW-0238">DNA-binding</keyword>
<feature type="region of interest" description="Disordered" evidence="13">
    <location>
        <begin position="1926"/>
        <end position="1965"/>
    </location>
</feature>
<feature type="region of interest" description="Disordered" evidence="13">
    <location>
        <begin position="1384"/>
        <end position="1545"/>
    </location>
</feature>
<feature type="compositionally biased region" description="Low complexity" evidence="13">
    <location>
        <begin position="606"/>
        <end position="628"/>
    </location>
</feature>
<dbReference type="GO" id="GO:0003899">
    <property type="term" value="F:DNA-directed RNA polymerase activity"/>
    <property type="evidence" value="ECO:0007669"/>
    <property type="project" value="UniProtKB-UniRule"/>
</dbReference>
<keyword evidence="5 12" id="KW-0235">DNA replication</keyword>
<feature type="compositionally biased region" description="Polar residues" evidence="13">
    <location>
        <begin position="458"/>
        <end position="467"/>
    </location>
</feature>
<feature type="domain" description="Toprim" evidence="14">
    <location>
        <begin position="263"/>
        <end position="345"/>
    </location>
</feature>
<accession>A0A948TF97</accession>
<dbReference type="InterPro" id="IPR006295">
    <property type="entry name" value="DNA_primase_DnaG"/>
</dbReference>
<evidence type="ECO:0000256" key="9">
    <source>
        <dbReference type="ARBA" id="ARBA00022842"/>
    </source>
</evidence>
<dbReference type="GO" id="GO:0008270">
    <property type="term" value="F:zinc ion binding"/>
    <property type="evidence" value="ECO:0007669"/>
    <property type="project" value="UniProtKB-UniRule"/>
</dbReference>
<feature type="compositionally biased region" description="Acidic residues" evidence="13">
    <location>
        <begin position="1750"/>
        <end position="1760"/>
    </location>
</feature>
<keyword evidence="8 12" id="KW-0862">Zinc</keyword>
<dbReference type="FunFam" id="3.90.580.10:FF:000001">
    <property type="entry name" value="DNA primase"/>
    <property type="match status" value="1"/>
</dbReference>
<dbReference type="InterPro" id="IPR037068">
    <property type="entry name" value="DNA_primase_core_N_sf"/>
</dbReference>
<feature type="compositionally biased region" description="Polar residues" evidence="13">
    <location>
        <begin position="1402"/>
        <end position="1421"/>
    </location>
</feature>
<evidence type="ECO:0000259" key="14">
    <source>
        <dbReference type="PROSITE" id="PS50880"/>
    </source>
</evidence>
<evidence type="ECO:0000256" key="6">
    <source>
        <dbReference type="ARBA" id="ARBA00022723"/>
    </source>
</evidence>
<comment type="cofactor">
    <cofactor evidence="12">
        <name>Zn(2+)</name>
        <dbReference type="ChEBI" id="CHEBI:29105"/>
    </cofactor>
    <text evidence="12">Binds 1 zinc ion per monomer.</text>
</comment>
<keyword evidence="1 12" id="KW-0240">DNA-directed RNA polymerase</keyword>
<dbReference type="HAMAP" id="MF_00974">
    <property type="entry name" value="DNA_primase_DnaG"/>
    <property type="match status" value="1"/>
</dbReference>
<feature type="compositionally biased region" description="Polar residues" evidence="13">
    <location>
        <begin position="1619"/>
        <end position="1629"/>
    </location>
</feature>
<dbReference type="GO" id="GO:0003677">
    <property type="term" value="F:DNA binding"/>
    <property type="evidence" value="ECO:0007669"/>
    <property type="project" value="UniProtKB-KW"/>
</dbReference>
<comment type="similarity">
    <text evidence="12">Belongs to the DnaG primase family.</text>
</comment>
<dbReference type="SUPFAM" id="SSF56731">
    <property type="entry name" value="DNA primase core"/>
    <property type="match status" value="1"/>
</dbReference>
<evidence type="ECO:0000256" key="11">
    <source>
        <dbReference type="ARBA" id="ARBA00023163"/>
    </source>
</evidence>
<feature type="region of interest" description="Disordered" evidence="13">
    <location>
        <begin position="834"/>
        <end position="962"/>
    </location>
</feature>
<comment type="catalytic activity">
    <reaction evidence="12">
        <text>ssDNA + n NTP = ssDNA/pppN(pN)n-1 hybrid + (n-1) diphosphate.</text>
        <dbReference type="EC" id="2.7.7.101"/>
    </reaction>
</comment>
<reference evidence="15" key="1">
    <citation type="journal article" date="2021" name="PeerJ">
        <title>Extensive microbial diversity within the chicken gut microbiome revealed by metagenomics and culture.</title>
        <authorList>
            <person name="Gilroy R."/>
            <person name="Ravi A."/>
            <person name="Getino M."/>
            <person name="Pursley I."/>
            <person name="Horton D.L."/>
            <person name="Alikhan N.F."/>
            <person name="Baker D."/>
            <person name="Gharbi K."/>
            <person name="Hall N."/>
            <person name="Watson M."/>
            <person name="Adriaenssens E.M."/>
            <person name="Foster-Nyarko E."/>
            <person name="Jarju S."/>
            <person name="Secka A."/>
            <person name="Antonio M."/>
            <person name="Oren A."/>
            <person name="Chaudhuri R.R."/>
            <person name="La Ragione R."/>
            <person name="Hildebrand F."/>
            <person name="Pallen M.J."/>
        </authorList>
    </citation>
    <scope>NUCLEOTIDE SEQUENCE</scope>
    <source>
        <strain evidence="15">378</strain>
    </source>
</reference>
<keyword evidence="9" id="KW-0460">Magnesium</keyword>
<dbReference type="GO" id="GO:1990077">
    <property type="term" value="C:primosome complex"/>
    <property type="evidence" value="ECO:0007669"/>
    <property type="project" value="UniProtKB-KW"/>
</dbReference>
<feature type="region of interest" description="Disordered" evidence="13">
    <location>
        <begin position="1868"/>
        <end position="1907"/>
    </location>
</feature>
<evidence type="ECO:0000256" key="1">
    <source>
        <dbReference type="ARBA" id="ARBA00022478"/>
    </source>
</evidence>
<feature type="compositionally biased region" description="Low complexity" evidence="13">
    <location>
        <begin position="1331"/>
        <end position="1349"/>
    </location>
</feature>
<feature type="region of interest" description="Disordered" evidence="13">
    <location>
        <begin position="763"/>
        <end position="797"/>
    </location>
</feature>
<evidence type="ECO:0000256" key="7">
    <source>
        <dbReference type="ARBA" id="ARBA00022771"/>
    </source>
</evidence>
<feature type="compositionally biased region" description="Polar residues" evidence="13">
    <location>
        <begin position="1993"/>
        <end position="2012"/>
    </location>
</feature>
<feature type="compositionally biased region" description="Polar residues" evidence="13">
    <location>
        <begin position="1529"/>
        <end position="1540"/>
    </location>
</feature>
<feature type="compositionally biased region" description="Polar residues" evidence="13">
    <location>
        <begin position="1689"/>
        <end position="1713"/>
    </location>
</feature>
<dbReference type="InterPro" id="IPR002694">
    <property type="entry name" value="Znf_CHC2"/>
</dbReference>
<dbReference type="Gene3D" id="3.40.1360.10">
    <property type="match status" value="1"/>
</dbReference>
<organism evidence="15 16">
    <name type="scientific">Candidatus Anaerobiospirillum pullicola</name>
    <dbReference type="NCBI Taxonomy" id="2838451"/>
    <lineage>
        <taxon>Bacteria</taxon>
        <taxon>Pseudomonadati</taxon>
        <taxon>Pseudomonadota</taxon>
        <taxon>Gammaproteobacteria</taxon>
        <taxon>Aeromonadales</taxon>
        <taxon>Succinivibrionaceae</taxon>
        <taxon>Anaerobiospirillum</taxon>
    </lineage>
</organism>
<dbReference type="InterPro" id="IPR036977">
    <property type="entry name" value="DNA_primase_Znf_CHC2"/>
</dbReference>
<evidence type="ECO:0000313" key="15">
    <source>
        <dbReference type="EMBL" id="MBU3843698.1"/>
    </source>
</evidence>
<keyword evidence="6 12" id="KW-0479">Metal-binding</keyword>
<dbReference type="SMART" id="SM00493">
    <property type="entry name" value="TOPRIM"/>
    <property type="match status" value="1"/>
</dbReference>
<evidence type="ECO:0000256" key="10">
    <source>
        <dbReference type="ARBA" id="ARBA00023125"/>
    </source>
</evidence>
<keyword evidence="4 12" id="KW-0548">Nucleotidyltransferase</keyword>
<keyword evidence="11 12" id="KW-0804">Transcription</keyword>
<dbReference type="Pfam" id="PF08275">
    <property type="entry name" value="DNAG_N"/>
    <property type="match status" value="1"/>
</dbReference>
<feature type="compositionally biased region" description="Basic and acidic residues" evidence="13">
    <location>
        <begin position="1603"/>
        <end position="1618"/>
    </location>
</feature>
<feature type="region of interest" description="Disordered" evidence="13">
    <location>
        <begin position="1678"/>
        <end position="1847"/>
    </location>
</feature>
<keyword evidence="3 12" id="KW-0808">Transferase</keyword>
<feature type="compositionally biased region" description="Low complexity" evidence="13">
    <location>
        <begin position="570"/>
        <end position="580"/>
    </location>
</feature>
<protein>
    <recommendedName>
        <fullName evidence="12">DNA primase</fullName>
        <ecNumber evidence="12">2.7.7.101</ecNumber>
    </recommendedName>
</protein>
<feature type="compositionally biased region" description="Polar residues" evidence="13">
    <location>
        <begin position="1881"/>
        <end position="1900"/>
    </location>
</feature>
<feature type="compositionally biased region" description="Low complexity" evidence="13">
    <location>
        <begin position="1761"/>
        <end position="1772"/>
    </location>
</feature>
<evidence type="ECO:0000256" key="13">
    <source>
        <dbReference type="SAM" id="MobiDB-lite"/>
    </source>
</evidence>
<dbReference type="InterPro" id="IPR050219">
    <property type="entry name" value="DnaG_primase"/>
</dbReference>
<feature type="compositionally biased region" description="Low complexity" evidence="13">
    <location>
        <begin position="468"/>
        <end position="484"/>
    </location>
</feature>
<proteinExistence type="inferred from homology"/>
<dbReference type="CDD" id="cd03364">
    <property type="entry name" value="TOPRIM_DnaG_primases"/>
    <property type="match status" value="1"/>
</dbReference>
<dbReference type="PANTHER" id="PTHR30313">
    <property type="entry name" value="DNA PRIMASE"/>
    <property type="match status" value="1"/>
</dbReference>
<comment type="function">
    <text evidence="12">RNA polymerase that catalyzes the synthesis of short RNA molecules used as primers for DNA polymerase during DNA replication.</text>
</comment>
<evidence type="ECO:0000313" key="16">
    <source>
        <dbReference type="Proteomes" id="UP000733611"/>
    </source>
</evidence>
<evidence type="ECO:0000256" key="5">
    <source>
        <dbReference type="ARBA" id="ARBA00022705"/>
    </source>
</evidence>
<feature type="region of interest" description="Disordered" evidence="13">
    <location>
        <begin position="1321"/>
        <end position="1353"/>
    </location>
</feature>
<dbReference type="PROSITE" id="PS50880">
    <property type="entry name" value="TOPRIM"/>
    <property type="match status" value="1"/>
</dbReference>
<dbReference type="Pfam" id="PF01807">
    <property type="entry name" value="Zn_ribbon_DnaG"/>
    <property type="match status" value="1"/>
</dbReference>
<gene>
    <name evidence="12 15" type="primary">dnaG</name>
    <name evidence="15" type="ORF">H9847_02330</name>
</gene>
<dbReference type="GO" id="GO:0006269">
    <property type="term" value="P:DNA replication, synthesis of primer"/>
    <property type="evidence" value="ECO:0007669"/>
    <property type="project" value="UniProtKB-UniRule"/>
</dbReference>
<dbReference type="Proteomes" id="UP000733611">
    <property type="component" value="Unassembled WGS sequence"/>
</dbReference>
<dbReference type="Pfam" id="PF13155">
    <property type="entry name" value="Toprim_2"/>
    <property type="match status" value="1"/>
</dbReference>
<keyword evidence="7 12" id="KW-0863">Zinc-finger</keyword>
<dbReference type="PANTHER" id="PTHR30313:SF2">
    <property type="entry name" value="DNA PRIMASE"/>
    <property type="match status" value="1"/>
</dbReference>
<feature type="compositionally biased region" description="Low complexity" evidence="13">
    <location>
        <begin position="1476"/>
        <end position="1511"/>
    </location>
</feature>
<keyword evidence="2 12" id="KW-0639">Primosome</keyword>
<reference evidence="15" key="2">
    <citation type="submission" date="2021-04" db="EMBL/GenBank/DDBJ databases">
        <authorList>
            <person name="Gilroy R."/>
        </authorList>
    </citation>
    <scope>NUCLEOTIDE SEQUENCE</scope>
    <source>
        <strain evidence="15">378</strain>
    </source>
</reference>